<dbReference type="InterPro" id="IPR024079">
    <property type="entry name" value="MetalloPept_cat_dom_sf"/>
</dbReference>
<gene>
    <name evidence="1" type="ORF">QBC47DRAFT_401258</name>
</gene>
<reference evidence="1" key="1">
    <citation type="submission" date="2023-06" db="EMBL/GenBank/DDBJ databases">
        <title>Genome-scale phylogeny and comparative genomics of the fungal order Sordariales.</title>
        <authorList>
            <consortium name="Lawrence Berkeley National Laboratory"/>
            <person name="Hensen N."/>
            <person name="Bonometti L."/>
            <person name="Westerberg I."/>
            <person name="Brannstrom I.O."/>
            <person name="Guillou S."/>
            <person name="Cros-Aarteil S."/>
            <person name="Calhoun S."/>
            <person name="Haridas S."/>
            <person name="Kuo A."/>
            <person name="Mondo S."/>
            <person name="Pangilinan J."/>
            <person name="Riley R."/>
            <person name="Labutti K."/>
            <person name="Andreopoulos B."/>
            <person name="Lipzen A."/>
            <person name="Chen C."/>
            <person name="Yanf M."/>
            <person name="Daum C."/>
            <person name="Ng V."/>
            <person name="Clum A."/>
            <person name="Steindorff A."/>
            <person name="Ohm R."/>
            <person name="Martin F."/>
            <person name="Silar P."/>
            <person name="Natvig D."/>
            <person name="Lalanne C."/>
            <person name="Gautier V."/>
            <person name="Ament-Velasquez S.L."/>
            <person name="Kruys A."/>
            <person name="Hutchinson M.I."/>
            <person name="Powell A.J."/>
            <person name="Barry K."/>
            <person name="Miller A.N."/>
            <person name="Grigoriev I.V."/>
            <person name="Debuchy R."/>
            <person name="Gladieux P."/>
            <person name="Thoren M.H."/>
            <person name="Johannesson H."/>
        </authorList>
    </citation>
    <scope>NUCLEOTIDE SEQUENCE</scope>
    <source>
        <strain evidence="1">PSN4</strain>
    </source>
</reference>
<dbReference type="SUPFAM" id="SSF55486">
    <property type="entry name" value="Metalloproteases ('zincins'), catalytic domain"/>
    <property type="match status" value="1"/>
</dbReference>
<protein>
    <recommendedName>
        <fullName evidence="3">Peptidase metallopeptidase domain-containing protein</fullName>
    </recommendedName>
</protein>
<comment type="caution">
    <text evidence="1">The sequence shown here is derived from an EMBL/GenBank/DDBJ whole genome shotgun (WGS) entry which is preliminary data.</text>
</comment>
<proteinExistence type="predicted"/>
<organism evidence="1 2">
    <name type="scientific">Echria macrotheca</name>
    <dbReference type="NCBI Taxonomy" id="438768"/>
    <lineage>
        <taxon>Eukaryota</taxon>
        <taxon>Fungi</taxon>
        <taxon>Dikarya</taxon>
        <taxon>Ascomycota</taxon>
        <taxon>Pezizomycotina</taxon>
        <taxon>Sordariomycetes</taxon>
        <taxon>Sordariomycetidae</taxon>
        <taxon>Sordariales</taxon>
        <taxon>Schizotheciaceae</taxon>
        <taxon>Echria</taxon>
    </lineage>
</organism>
<evidence type="ECO:0000313" key="1">
    <source>
        <dbReference type="EMBL" id="KAK1756353.1"/>
    </source>
</evidence>
<sequence>MSDSEAFIGSCKTQIGFEPTIDRVLEPASETSTRSGGTPLHRIVLGSHDGKKIVPRWDIVTHSDRKLLYFIHERTFPDTATLHRAESAFHAAAAAWNDVDFGLVFEEVREASAAHFHLLYKEMGKDARHLATGFFPNEPSDLTIYKAGLSTSRSDGAIKKTFMHELGHIIGLRHEHAVARGESESVRFLGTNEFSIMSYRDERDLQKSDKEEVKAFYKMQNGALIGGIPIQDYPLVLRGSKSQKADA</sequence>
<keyword evidence="2" id="KW-1185">Reference proteome</keyword>
<name>A0AAJ0BDM1_9PEZI</name>
<evidence type="ECO:0000313" key="2">
    <source>
        <dbReference type="Proteomes" id="UP001239445"/>
    </source>
</evidence>
<dbReference type="Gene3D" id="3.40.390.10">
    <property type="entry name" value="Collagenase (Catalytic Domain)"/>
    <property type="match status" value="1"/>
</dbReference>
<dbReference type="GO" id="GO:0008237">
    <property type="term" value="F:metallopeptidase activity"/>
    <property type="evidence" value="ECO:0007669"/>
    <property type="project" value="InterPro"/>
</dbReference>
<accession>A0AAJ0BDM1</accession>
<evidence type="ECO:0008006" key="3">
    <source>
        <dbReference type="Google" id="ProtNLM"/>
    </source>
</evidence>
<dbReference type="AlphaFoldDB" id="A0AAJ0BDM1"/>
<dbReference type="Proteomes" id="UP001239445">
    <property type="component" value="Unassembled WGS sequence"/>
</dbReference>
<dbReference type="EMBL" id="MU839832">
    <property type="protein sequence ID" value="KAK1756353.1"/>
    <property type="molecule type" value="Genomic_DNA"/>
</dbReference>